<dbReference type="RefSeq" id="WP_218327727.1">
    <property type="nucleotide sequence ID" value="NZ_JAHUZB010000015.1"/>
</dbReference>
<evidence type="ECO:0000259" key="1">
    <source>
        <dbReference type="Pfam" id="PF03358"/>
    </source>
</evidence>
<protein>
    <submittedName>
        <fullName evidence="2">NAD(P)H-dependent oxidoreductase</fullName>
    </submittedName>
</protein>
<evidence type="ECO:0000313" key="2">
    <source>
        <dbReference type="EMBL" id="MBV7392505.1"/>
    </source>
</evidence>
<dbReference type="PANTHER" id="PTHR30543:SF21">
    <property type="entry name" value="NAD(P)H-DEPENDENT FMN REDUCTASE LOT6"/>
    <property type="match status" value="1"/>
</dbReference>
<reference evidence="2 3" key="1">
    <citation type="submission" date="2021-06" db="EMBL/GenBank/DDBJ databases">
        <title>Enterococcus alishanensis sp. nov., a novel lactic acid bacterium isolated from fresh coffee beans.</title>
        <authorList>
            <person name="Chen Y.-S."/>
        </authorList>
    </citation>
    <scope>NUCLEOTIDE SEQUENCE [LARGE SCALE GENOMIC DNA]</scope>
    <source>
        <strain evidence="2 3">ALS3</strain>
    </source>
</reference>
<evidence type="ECO:0000313" key="3">
    <source>
        <dbReference type="Proteomes" id="UP000774130"/>
    </source>
</evidence>
<dbReference type="Pfam" id="PF03358">
    <property type="entry name" value="FMN_red"/>
    <property type="match status" value="1"/>
</dbReference>
<accession>A0ABS6TI83</accession>
<dbReference type="Proteomes" id="UP000774130">
    <property type="component" value="Unassembled WGS sequence"/>
</dbReference>
<keyword evidence="3" id="KW-1185">Reference proteome</keyword>
<dbReference type="InterPro" id="IPR005025">
    <property type="entry name" value="FMN_Rdtase-like_dom"/>
</dbReference>
<dbReference type="PANTHER" id="PTHR30543">
    <property type="entry name" value="CHROMATE REDUCTASE"/>
    <property type="match status" value="1"/>
</dbReference>
<dbReference type="EMBL" id="JAHUZB010000015">
    <property type="protein sequence ID" value="MBV7392505.1"/>
    <property type="molecule type" value="Genomic_DNA"/>
</dbReference>
<gene>
    <name evidence="2" type="ORF">KUA55_17795</name>
</gene>
<name>A0ABS6TI83_9ENTE</name>
<sequence length="129" mass="14759">MENSDGVIFSSPEYDHSITSALKSILEWLFFQVHPLDGKPTMIVGTSYGVKGTVRAQSHLRDILDSPKVNAHVMFRNEFMLGNAKENLNQMSGLTCDESIKFLEKCFDNFSIFIDMHNKKDNRRDLNEN</sequence>
<comment type="caution">
    <text evidence="2">The sequence shown here is derived from an EMBL/GenBank/DDBJ whole genome shotgun (WGS) entry which is preliminary data.</text>
</comment>
<proteinExistence type="predicted"/>
<feature type="domain" description="NADPH-dependent FMN reductase-like" evidence="1">
    <location>
        <begin position="1"/>
        <end position="85"/>
    </location>
</feature>
<organism evidence="2 3">
    <name type="scientific">Enterococcus alishanensis</name>
    <dbReference type="NCBI Taxonomy" id="1303817"/>
    <lineage>
        <taxon>Bacteria</taxon>
        <taxon>Bacillati</taxon>
        <taxon>Bacillota</taxon>
        <taxon>Bacilli</taxon>
        <taxon>Lactobacillales</taxon>
        <taxon>Enterococcaceae</taxon>
        <taxon>Enterococcus</taxon>
    </lineage>
</organism>
<dbReference type="InterPro" id="IPR050712">
    <property type="entry name" value="NAD(P)H-dep_reductase"/>
</dbReference>